<organism evidence="6 7">
    <name type="scientific">Candidatus Kerfeldbacteria bacterium CG15_BIG_FIL_POST_REV_8_21_14_020_45_12</name>
    <dbReference type="NCBI Taxonomy" id="2014247"/>
    <lineage>
        <taxon>Bacteria</taxon>
        <taxon>Candidatus Kerfeldiibacteriota</taxon>
    </lineage>
</organism>
<proteinExistence type="inferred from homology"/>
<gene>
    <name evidence="6" type="ORF">COW24_01600</name>
</gene>
<dbReference type="AlphaFoldDB" id="A0A2M7H4I7"/>
<dbReference type="EMBL" id="PFGC01000020">
    <property type="protein sequence ID" value="PIW37136.1"/>
    <property type="molecule type" value="Genomic_DNA"/>
</dbReference>
<evidence type="ECO:0000313" key="6">
    <source>
        <dbReference type="EMBL" id="PIW37136.1"/>
    </source>
</evidence>
<evidence type="ECO:0008006" key="8">
    <source>
        <dbReference type="Google" id="ProtNLM"/>
    </source>
</evidence>
<dbReference type="GO" id="GO:0006310">
    <property type="term" value="P:DNA recombination"/>
    <property type="evidence" value="ECO:0007669"/>
    <property type="project" value="UniProtKB-KW"/>
</dbReference>
<evidence type="ECO:0000256" key="2">
    <source>
        <dbReference type="ARBA" id="ARBA00009840"/>
    </source>
</evidence>
<dbReference type="PANTHER" id="PTHR30563">
    <property type="entry name" value="DNA RECOMBINATION PROTEIN RMUC"/>
    <property type="match status" value="1"/>
</dbReference>
<comment type="caution">
    <text evidence="6">The sequence shown here is derived from an EMBL/GenBank/DDBJ whole genome shotgun (WGS) entry which is preliminary data.</text>
</comment>
<comment type="function">
    <text evidence="1">Involved in DNA recombination.</text>
</comment>
<keyword evidence="5" id="KW-0472">Membrane</keyword>
<dbReference type="InterPro" id="IPR003798">
    <property type="entry name" value="DNA_recombination_RmuC"/>
</dbReference>
<comment type="similarity">
    <text evidence="2">Belongs to the RmuC family.</text>
</comment>
<dbReference type="PANTHER" id="PTHR30563:SF0">
    <property type="entry name" value="DNA RECOMBINATION PROTEIN RMUC"/>
    <property type="match status" value="1"/>
</dbReference>
<dbReference type="Pfam" id="PF02646">
    <property type="entry name" value="RmuC"/>
    <property type="match status" value="1"/>
</dbReference>
<keyword evidence="4" id="KW-0233">DNA recombination</keyword>
<keyword evidence="5" id="KW-1133">Transmembrane helix</keyword>
<evidence type="ECO:0000256" key="5">
    <source>
        <dbReference type="SAM" id="Phobius"/>
    </source>
</evidence>
<evidence type="ECO:0000313" key="7">
    <source>
        <dbReference type="Proteomes" id="UP000230292"/>
    </source>
</evidence>
<accession>A0A2M7H4I7</accession>
<evidence type="ECO:0000256" key="4">
    <source>
        <dbReference type="ARBA" id="ARBA00023172"/>
    </source>
</evidence>
<keyword evidence="3" id="KW-0175">Coiled coil</keyword>
<keyword evidence="5" id="KW-0812">Transmembrane</keyword>
<reference evidence="6 7" key="1">
    <citation type="submission" date="2017-09" db="EMBL/GenBank/DDBJ databases">
        <title>Depth-based differentiation of microbial function through sediment-hosted aquifers and enrichment of novel symbionts in the deep terrestrial subsurface.</title>
        <authorList>
            <person name="Probst A.J."/>
            <person name="Ladd B."/>
            <person name="Jarett J.K."/>
            <person name="Geller-Mcgrath D.E."/>
            <person name="Sieber C.M."/>
            <person name="Emerson J.B."/>
            <person name="Anantharaman K."/>
            <person name="Thomas B.C."/>
            <person name="Malmstrom R."/>
            <person name="Stieglmeier M."/>
            <person name="Klingl A."/>
            <person name="Woyke T."/>
            <person name="Ryan C.M."/>
            <person name="Banfield J.F."/>
        </authorList>
    </citation>
    <scope>NUCLEOTIDE SEQUENCE [LARGE SCALE GENOMIC DNA]</scope>
    <source>
        <strain evidence="6">CG15_BIG_FIL_POST_REV_8_21_14_020_45_12</strain>
    </source>
</reference>
<feature type="transmembrane region" description="Helical" evidence="5">
    <location>
        <begin position="6"/>
        <end position="24"/>
    </location>
</feature>
<evidence type="ECO:0000256" key="1">
    <source>
        <dbReference type="ARBA" id="ARBA00003416"/>
    </source>
</evidence>
<name>A0A2M7H4I7_9BACT</name>
<sequence>MENIIVLTLIALAAINLVGIIIIFRRVNKGDSSKDAGIGMMNQNIQGMQDRLDKVSLGLNERLDNAARVIGEVNKELGTMQEIGRSMNALQDFLKSPKLRGNIGEQVLKDMLDQYFPQKLYQMQYKFTEGQVVDAVLKTDNGIIPIDAKFPMENYQRMAAEEGTEARERYSREFIKDVKRHVDAISKKYILPDEGTVDFAIMYVPAESVYYEIIRNDSELNAYSISRKVLYVSPNSFYYFLHILMMGMQEKKMAEAAKEMIASIRGIQKDAVRFGETLGVLNRHITNAKSALDRTSSDYDKLSGKIERIDHFEDQNQLEQ</sequence>
<evidence type="ECO:0000256" key="3">
    <source>
        <dbReference type="ARBA" id="ARBA00023054"/>
    </source>
</evidence>
<dbReference type="Proteomes" id="UP000230292">
    <property type="component" value="Unassembled WGS sequence"/>
</dbReference>
<protein>
    <recommendedName>
        <fullName evidence="8">DNA recombination protein RmuC</fullName>
    </recommendedName>
</protein>